<sequence length="144" mass="15846">MSMYRFVKDNNSSGASKRLFVQGTSGNPNTLLGPPVVSLTNPNNVESLQAVYTKKHLSTEVLGSSIESTKTSRRNEDGTRRITTRIVRKVTTLTRGEENSNLEDLTRRASVKSIEASEGVAGAHQGSYRAVKRVKVRELLKNIV</sequence>
<proteinExistence type="predicted"/>
<protein>
    <submittedName>
        <fullName evidence="1">Uncharacterized protein</fullName>
    </submittedName>
</protein>
<evidence type="ECO:0000313" key="1">
    <source>
        <dbReference type="EMBL" id="KAL3287979.1"/>
    </source>
</evidence>
<dbReference type="AlphaFoldDB" id="A0ABD2PAZ3"/>
<reference evidence="1 2" key="1">
    <citation type="journal article" date="2021" name="BMC Biol.">
        <title>Horizontally acquired antibacterial genes associated with adaptive radiation of ladybird beetles.</title>
        <authorList>
            <person name="Li H.S."/>
            <person name="Tang X.F."/>
            <person name="Huang Y.H."/>
            <person name="Xu Z.Y."/>
            <person name="Chen M.L."/>
            <person name="Du X.Y."/>
            <person name="Qiu B.Y."/>
            <person name="Chen P.T."/>
            <person name="Zhang W."/>
            <person name="Slipinski A."/>
            <person name="Escalona H.E."/>
            <person name="Waterhouse R.M."/>
            <person name="Zwick A."/>
            <person name="Pang H."/>
        </authorList>
    </citation>
    <scope>NUCLEOTIDE SEQUENCE [LARGE SCALE GENOMIC DNA]</scope>
    <source>
        <strain evidence="1">SYSU2018</strain>
    </source>
</reference>
<evidence type="ECO:0000313" key="2">
    <source>
        <dbReference type="Proteomes" id="UP001516400"/>
    </source>
</evidence>
<organism evidence="1 2">
    <name type="scientific">Cryptolaemus montrouzieri</name>
    <dbReference type="NCBI Taxonomy" id="559131"/>
    <lineage>
        <taxon>Eukaryota</taxon>
        <taxon>Metazoa</taxon>
        <taxon>Ecdysozoa</taxon>
        <taxon>Arthropoda</taxon>
        <taxon>Hexapoda</taxon>
        <taxon>Insecta</taxon>
        <taxon>Pterygota</taxon>
        <taxon>Neoptera</taxon>
        <taxon>Endopterygota</taxon>
        <taxon>Coleoptera</taxon>
        <taxon>Polyphaga</taxon>
        <taxon>Cucujiformia</taxon>
        <taxon>Coccinelloidea</taxon>
        <taxon>Coccinellidae</taxon>
        <taxon>Scymninae</taxon>
        <taxon>Scymnini</taxon>
        <taxon>Cryptolaemus</taxon>
    </lineage>
</organism>
<comment type="caution">
    <text evidence="1">The sequence shown here is derived from an EMBL/GenBank/DDBJ whole genome shotgun (WGS) entry which is preliminary data.</text>
</comment>
<accession>A0ABD2PAZ3</accession>
<gene>
    <name evidence="1" type="ORF">HHI36_002432</name>
</gene>
<name>A0ABD2PAZ3_9CUCU</name>
<dbReference type="Proteomes" id="UP001516400">
    <property type="component" value="Unassembled WGS sequence"/>
</dbReference>
<dbReference type="EMBL" id="JABFTP020000185">
    <property type="protein sequence ID" value="KAL3287979.1"/>
    <property type="molecule type" value="Genomic_DNA"/>
</dbReference>
<keyword evidence="2" id="KW-1185">Reference proteome</keyword>